<keyword evidence="3" id="KW-1185">Reference proteome</keyword>
<accession>A0ABQ3X226</accession>
<dbReference type="Gene3D" id="3.40.50.620">
    <property type="entry name" value="HUPs"/>
    <property type="match status" value="1"/>
</dbReference>
<sequence length="158" mass="16819">MVTRIVVGVSTSLPGLAALRYAVAEGRRRGLTAITVVRSWPDPDHGRKPPPPWAAELARASSALIDEAVSAAFGMRPARIALLNSTPRGRPGPALVDLVAADDDLIVLGSRRRRWLGSGVARHCIRLAPCPVIVVPPPPAGRFQTGDLDAELRRLTGM</sequence>
<comment type="caution">
    <text evidence="2">The sequence shown here is derived from an EMBL/GenBank/DDBJ whole genome shotgun (WGS) entry which is preliminary data.</text>
</comment>
<evidence type="ECO:0000259" key="1">
    <source>
        <dbReference type="Pfam" id="PF00582"/>
    </source>
</evidence>
<feature type="domain" description="UspA" evidence="1">
    <location>
        <begin position="1"/>
        <end position="136"/>
    </location>
</feature>
<reference evidence="2 3" key="1">
    <citation type="submission" date="2021-01" db="EMBL/GenBank/DDBJ databases">
        <title>Whole genome shotgun sequence of Actinoplanes couchii NBRC 106145.</title>
        <authorList>
            <person name="Komaki H."/>
            <person name="Tamura T."/>
        </authorList>
    </citation>
    <scope>NUCLEOTIDE SEQUENCE [LARGE SCALE GENOMIC DNA]</scope>
    <source>
        <strain evidence="2 3">NBRC 106145</strain>
    </source>
</reference>
<name>A0ABQ3X226_9ACTN</name>
<dbReference type="EMBL" id="BOMG01000021">
    <property type="protein sequence ID" value="GID52566.1"/>
    <property type="molecule type" value="Genomic_DNA"/>
</dbReference>
<dbReference type="Pfam" id="PF00582">
    <property type="entry name" value="Usp"/>
    <property type="match status" value="1"/>
</dbReference>
<dbReference type="CDD" id="cd00293">
    <property type="entry name" value="USP-like"/>
    <property type="match status" value="1"/>
</dbReference>
<dbReference type="InterPro" id="IPR006016">
    <property type="entry name" value="UspA"/>
</dbReference>
<dbReference type="InterPro" id="IPR014729">
    <property type="entry name" value="Rossmann-like_a/b/a_fold"/>
</dbReference>
<evidence type="ECO:0000313" key="2">
    <source>
        <dbReference type="EMBL" id="GID52566.1"/>
    </source>
</evidence>
<gene>
    <name evidence="2" type="ORF">Aco03nite_009700</name>
</gene>
<dbReference type="Proteomes" id="UP000612282">
    <property type="component" value="Unassembled WGS sequence"/>
</dbReference>
<organism evidence="2 3">
    <name type="scientific">Actinoplanes couchii</name>
    <dbReference type="NCBI Taxonomy" id="403638"/>
    <lineage>
        <taxon>Bacteria</taxon>
        <taxon>Bacillati</taxon>
        <taxon>Actinomycetota</taxon>
        <taxon>Actinomycetes</taxon>
        <taxon>Micromonosporales</taxon>
        <taxon>Micromonosporaceae</taxon>
        <taxon>Actinoplanes</taxon>
    </lineage>
</organism>
<protein>
    <recommendedName>
        <fullName evidence="1">UspA domain-containing protein</fullName>
    </recommendedName>
</protein>
<dbReference type="SUPFAM" id="SSF52402">
    <property type="entry name" value="Adenine nucleotide alpha hydrolases-like"/>
    <property type="match status" value="1"/>
</dbReference>
<evidence type="ECO:0000313" key="3">
    <source>
        <dbReference type="Proteomes" id="UP000612282"/>
    </source>
</evidence>
<proteinExistence type="predicted"/>
<dbReference type="RefSeq" id="WP_307837628.1">
    <property type="nucleotide sequence ID" value="NZ_BOMG01000021.1"/>
</dbReference>